<proteinExistence type="predicted"/>
<feature type="region of interest" description="Disordered" evidence="1">
    <location>
        <begin position="1"/>
        <end position="20"/>
    </location>
</feature>
<gene>
    <name evidence="2" type="ORF">S03H2_47070</name>
</gene>
<dbReference type="EMBL" id="BARU01029606">
    <property type="protein sequence ID" value="GAH68859.1"/>
    <property type="molecule type" value="Genomic_DNA"/>
</dbReference>
<organism evidence="2">
    <name type="scientific">marine sediment metagenome</name>
    <dbReference type="NCBI Taxonomy" id="412755"/>
    <lineage>
        <taxon>unclassified sequences</taxon>
        <taxon>metagenomes</taxon>
        <taxon>ecological metagenomes</taxon>
    </lineage>
</organism>
<comment type="caution">
    <text evidence="2">The sequence shown here is derived from an EMBL/GenBank/DDBJ whole genome shotgun (WGS) entry which is preliminary data.</text>
</comment>
<name>X1IRX2_9ZZZZ</name>
<accession>X1IRX2</accession>
<evidence type="ECO:0000256" key="1">
    <source>
        <dbReference type="SAM" id="MobiDB-lite"/>
    </source>
</evidence>
<reference evidence="2" key="1">
    <citation type="journal article" date="2014" name="Front. Microbiol.">
        <title>High frequency of phylogenetically diverse reductive dehalogenase-homologous genes in deep subseafloor sedimentary metagenomes.</title>
        <authorList>
            <person name="Kawai M."/>
            <person name="Futagami T."/>
            <person name="Toyoda A."/>
            <person name="Takaki Y."/>
            <person name="Nishi S."/>
            <person name="Hori S."/>
            <person name="Arai W."/>
            <person name="Tsubouchi T."/>
            <person name="Morono Y."/>
            <person name="Uchiyama I."/>
            <person name="Ito T."/>
            <person name="Fujiyama A."/>
            <person name="Inagaki F."/>
            <person name="Takami H."/>
        </authorList>
    </citation>
    <scope>NUCLEOTIDE SEQUENCE</scope>
    <source>
        <strain evidence="2">Expedition CK06-06</strain>
    </source>
</reference>
<dbReference type="Gene3D" id="1.20.5.320">
    <property type="entry name" value="6-Phosphogluconate Dehydrogenase, domain 3"/>
    <property type="match status" value="1"/>
</dbReference>
<protein>
    <submittedName>
        <fullName evidence="2">Uncharacterized protein</fullName>
    </submittedName>
</protein>
<feature type="non-terminal residue" evidence="2">
    <location>
        <position position="1"/>
    </location>
</feature>
<dbReference type="AlphaFoldDB" id="X1IRX2"/>
<evidence type="ECO:0000313" key="2">
    <source>
        <dbReference type="EMBL" id="GAH68859.1"/>
    </source>
</evidence>
<feature type="compositionally biased region" description="Pro residues" evidence="1">
    <location>
        <begin position="10"/>
        <end position="20"/>
    </location>
</feature>
<sequence length="145" mass="14967">GIVPAVPGVPGVPGPPGPPGPPAVVAPVEVTAPWEAKDIEEIFKESIRVAGTFYSSRMVDWSSGKRLVLKVHSTLNQSAQITAVGNIRNSPTGVVEIGPSLPCAAASDITIGLAWDDWHPFVGAKIVVSTAPTSGVLEVEAVVQE</sequence>